<dbReference type="InterPro" id="IPR027443">
    <property type="entry name" value="IPNS-like_sf"/>
</dbReference>
<evidence type="ECO:0000259" key="7">
    <source>
        <dbReference type="PROSITE" id="PS51471"/>
    </source>
</evidence>
<evidence type="ECO:0000256" key="5">
    <source>
        <dbReference type="ARBA" id="ARBA00023004"/>
    </source>
</evidence>
<name>A0AAN9FW33_CLITE</name>
<comment type="caution">
    <text evidence="8">The sequence shown here is derived from an EMBL/GenBank/DDBJ whole genome shotgun (WGS) entry which is preliminary data.</text>
</comment>
<organism evidence="8 9">
    <name type="scientific">Clitoria ternatea</name>
    <name type="common">Butterfly pea</name>
    <dbReference type="NCBI Taxonomy" id="43366"/>
    <lineage>
        <taxon>Eukaryota</taxon>
        <taxon>Viridiplantae</taxon>
        <taxon>Streptophyta</taxon>
        <taxon>Embryophyta</taxon>
        <taxon>Tracheophyta</taxon>
        <taxon>Spermatophyta</taxon>
        <taxon>Magnoliopsida</taxon>
        <taxon>eudicotyledons</taxon>
        <taxon>Gunneridae</taxon>
        <taxon>Pentapetalae</taxon>
        <taxon>rosids</taxon>
        <taxon>fabids</taxon>
        <taxon>Fabales</taxon>
        <taxon>Fabaceae</taxon>
        <taxon>Papilionoideae</taxon>
        <taxon>50 kb inversion clade</taxon>
        <taxon>NPAAA clade</taxon>
        <taxon>indigoferoid/millettioid clade</taxon>
        <taxon>Phaseoleae</taxon>
        <taxon>Clitoria</taxon>
    </lineage>
</organism>
<keyword evidence="3 6" id="KW-0479">Metal-binding</keyword>
<evidence type="ECO:0000256" key="2">
    <source>
        <dbReference type="ARBA" id="ARBA00008056"/>
    </source>
</evidence>
<protein>
    <recommendedName>
        <fullName evidence="7">Fe2OG dioxygenase domain-containing protein</fullName>
    </recommendedName>
</protein>
<comment type="cofactor">
    <cofactor evidence="1">
        <name>Fe cation</name>
        <dbReference type="ChEBI" id="CHEBI:24875"/>
    </cofactor>
</comment>
<feature type="domain" description="Fe2OG dioxygenase" evidence="7">
    <location>
        <begin position="221"/>
        <end position="322"/>
    </location>
</feature>
<dbReference type="Pfam" id="PF03171">
    <property type="entry name" value="2OG-FeII_Oxy"/>
    <property type="match status" value="1"/>
</dbReference>
<accession>A0AAN9FW33</accession>
<dbReference type="Proteomes" id="UP001359559">
    <property type="component" value="Unassembled WGS sequence"/>
</dbReference>
<comment type="similarity">
    <text evidence="2 6">Belongs to the iron/ascorbate-dependent oxidoreductase family.</text>
</comment>
<evidence type="ECO:0000313" key="8">
    <source>
        <dbReference type="EMBL" id="KAK7279213.1"/>
    </source>
</evidence>
<dbReference type="Gene3D" id="2.60.120.330">
    <property type="entry name" value="B-lactam Antibiotic, Isopenicillin N Synthase, Chain"/>
    <property type="match status" value="1"/>
</dbReference>
<dbReference type="Pfam" id="PF14226">
    <property type="entry name" value="DIOX_N"/>
    <property type="match status" value="1"/>
</dbReference>
<dbReference type="EMBL" id="JAYKXN010000006">
    <property type="protein sequence ID" value="KAK7279213.1"/>
    <property type="molecule type" value="Genomic_DNA"/>
</dbReference>
<dbReference type="PROSITE" id="PS51471">
    <property type="entry name" value="FE2OG_OXY"/>
    <property type="match status" value="1"/>
</dbReference>
<dbReference type="GO" id="GO:0051213">
    <property type="term" value="F:dioxygenase activity"/>
    <property type="evidence" value="ECO:0007669"/>
    <property type="project" value="UniProtKB-ARBA"/>
</dbReference>
<evidence type="ECO:0000313" key="9">
    <source>
        <dbReference type="Proteomes" id="UP001359559"/>
    </source>
</evidence>
<dbReference type="FunFam" id="2.60.120.330:FF:000005">
    <property type="entry name" value="1-aminocyclopropane-1-carboxylate oxidase homolog 1"/>
    <property type="match status" value="1"/>
</dbReference>
<evidence type="ECO:0000256" key="3">
    <source>
        <dbReference type="ARBA" id="ARBA00022723"/>
    </source>
</evidence>
<evidence type="ECO:0000256" key="1">
    <source>
        <dbReference type="ARBA" id="ARBA00001962"/>
    </source>
</evidence>
<dbReference type="AlphaFoldDB" id="A0AAN9FW33"/>
<keyword evidence="9" id="KW-1185">Reference proteome</keyword>
<evidence type="ECO:0000256" key="4">
    <source>
        <dbReference type="ARBA" id="ARBA00023002"/>
    </source>
</evidence>
<dbReference type="InterPro" id="IPR005123">
    <property type="entry name" value="Oxoglu/Fe-dep_dioxygenase_dom"/>
</dbReference>
<keyword evidence="5 6" id="KW-0408">Iron</keyword>
<proteinExistence type="inferred from homology"/>
<keyword evidence="4 6" id="KW-0560">Oxidoreductase</keyword>
<dbReference type="InterPro" id="IPR044861">
    <property type="entry name" value="IPNS-like_FE2OG_OXY"/>
</dbReference>
<gene>
    <name evidence="8" type="ORF">RJT34_24259</name>
</gene>
<dbReference type="InterPro" id="IPR026992">
    <property type="entry name" value="DIOX_N"/>
</dbReference>
<sequence length="375" mass="42749">MGFTSTSENNEDNKLFMLDSERVEELKAFDDTKLGVKGLVDAGITKIPRIFYNPPCNFKRASELNHKDYTIPIIDLARVHHEDPSERKRVVERVREASETWCFFQILNHGIPVSTLEDMINGVLRFFEQDDEVKKEFYTRDQRPFLYNSNYNLYNAPTSTWKDSFFCDLAPIAPKPQDLPDACREILLEYSNQVMKLGTLLFELLSEALGLSPNYLREIGCNEGLYVFGHYSPACPEPELTLGTVKHADVDFITVLLQNHIGGLQVLHQDMWIDVPPLPGALVVNIGDLLQLVSNDRFRSAEHRAVANPVGPRVSVASFFSTAFHPSSRIYGPIKEVLSEDNPPKYREFSIPEVLAHYKTKCLFNHTSPLSHFRI</sequence>
<evidence type="ECO:0000256" key="6">
    <source>
        <dbReference type="RuleBase" id="RU003682"/>
    </source>
</evidence>
<reference evidence="8 9" key="1">
    <citation type="submission" date="2024-01" db="EMBL/GenBank/DDBJ databases">
        <title>The genomes of 5 underutilized Papilionoideae crops provide insights into root nodulation and disease resistance.</title>
        <authorList>
            <person name="Yuan L."/>
        </authorList>
    </citation>
    <scope>NUCLEOTIDE SEQUENCE [LARGE SCALE GENOMIC DNA]</scope>
    <source>
        <strain evidence="8">LY-2023</strain>
        <tissue evidence="8">Leaf</tissue>
    </source>
</reference>
<dbReference type="SUPFAM" id="SSF51197">
    <property type="entry name" value="Clavaminate synthase-like"/>
    <property type="match status" value="1"/>
</dbReference>
<dbReference type="PANTHER" id="PTHR10209">
    <property type="entry name" value="OXIDOREDUCTASE, 2OG-FE II OXYGENASE FAMILY PROTEIN"/>
    <property type="match status" value="1"/>
</dbReference>
<dbReference type="PANTHER" id="PTHR10209:SF871">
    <property type="entry name" value="AMINOCYCLOPROPANECARBOXYLATE OXIDASE"/>
    <property type="match status" value="1"/>
</dbReference>
<dbReference type="GO" id="GO:0046872">
    <property type="term" value="F:metal ion binding"/>
    <property type="evidence" value="ECO:0007669"/>
    <property type="project" value="UniProtKB-KW"/>
</dbReference>